<reference evidence="2" key="1">
    <citation type="journal article" date="2021" name="Proc. Natl. Acad. Sci. U.S.A.">
        <title>A Catalog of Tens of Thousands of Viruses from Human Metagenomes Reveals Hidden Associations with Chronic Diseases.</title>
        <authorList>
            <person name="Tisza M.J."/>
            <person name="Buck C.B."/>
        </authorList>
    </citation>
    <scope>NUCLEOTIDE SEQUENCE</scope>
    <source>
        <strain evidence="2">Ctmqu18</strain>
    </source>
</reference>
<keyword evidence="1" id="KW-0472">Membrane</keyword>
<proteinExistence type="predicted"/>
<keyword evidence="1" id="KW-1133">Transmembrane helix</keyword>
<keyword evidence="1" id="KW-0812">Transmembrane</keyword>
<evidence type="ECO:0000313" key="2">
    <source>
        <dbReference type="EMBL" id="DAG02260.1"/>
    </source>
</evidence>
<feature type="transmembrane region" description="Helical" evidence="1">
    <location>
        <begin position="64"/>
        <end position="85"/>
    </location>
</feature>
<name>A0A8S5V6B8_9CAUD</name>
<protein>
    <submittedName>
        <fullName evidence="2">Uncharacterized protein</fullName>
    </submittedName>
</protein>
<sequence length="86" mass="9763">MKQIFNNKVNIPTLGKDNDIDIAQSVRNLMRRDDIKQHEINVLDMGLTKARMAMNRRLDDMGTLIKLLAIGLLVSDIAIIAVYIIK</sequence>
<evidence type="ECO:0000256" key="1">
    <source>
        <dbReference type="SAM" id="Phobius"/>
    </source>
</evidence>
<organism evidence="2">
    <name type="scientific">Siphoviridae sp. ctmqu18</name>
    <dbReference type="NCBI Taxonomy" id="2825655"/>
    <lineage>
        <taxon>Viruses</taxon>
        <taxon>Duplodnaviria</taxon>
        <taxon>Heunggongvirae</taxon>
        <taxon>Uroviricota</taxon>
        <taxon>Caudoviricetes</taxon>
    </lineage>
</organism>
<dbReference type="EMBL" id="BK016207">
    <property type="protein sequence ID" value="DAG02260.1"/>
    <property type="molecule type" value="Genomic_DNA"/>
</dbReference>
<accession>A0A8S5V6B8</accession>